<protein>
    <submittedName>
        <fullName evidence="1">Uncharacterized protein</fullName>
    </submittedName>
</protein>
<gene>
    <name evidence="1" type="ORF">PLICRDRAFT_63770</name>
</gene>
<name>A0A0C9SQW0_PLICR</name>
<dbReference type="AlphaFoldDB" id="A0A0C9SQW0"/>
<evidence type="ECO:0000313" key="1">
    <source>
        <dbReference type="EMBL" id="KII84102.1"/>
    </source>
</evidence>
<feature type="non-terminal residue" evidence="1">
    <location>
        <position position="200"/>
    </location>
</feature>
<dbReference type="EMBL" id="KN832572">
    <property type="protein sequence ID" value="KII84102.1"/>
    <property type="molecule type" value="Genomic_DNA"/>
</dbReference>
<sequence length="200" mass="22640">LSRSSTMGGGAPCRKKLALALFPRISPDNYSWSSLSRAQQKMVLRREELTFKWQNKRNLGAIFSSDCEEKVFVRDGAEAQPCSSCQGLRKLHTFQVVLNRRMPDEANYKFVPKSFRCPELGRIYLKYEGVWKLIEEDDGRTPWLRFAKGAADGVYKSQEVVLGMVEAMVAKAERVLKGKSLKNMHYSGALDTFCSMLASI</sequence>
<dbReference type="Proteomes" id="UP000053263">
    <property type="component" value="Unassembled WGS sequence"/>
</dbReference>
<reference evidence="1 2" key="1">
    <citation type="submission" date="2014-06" db="EMBL/GenBank/DDBJ databases">
        <title>Evolutionary Origins and Diversification of the Mycorrhizal Mutualists.</title>
        <authorList>
            <consortium name="DOE Joint Genome Institute"/>
            <consortium name="Mycorrhizal Genomics Consortium"/>
            <person name="Kohler A."/>
            <person name="Kuo A."/>
            <person name="Nagy L.G."/>
            <person name="Floudas D."/>
            <person name="Copeland A."/>
            <person name="Barry K.W."/>
            <person name="Cichocki N."/>
            <person name="Veneault-Fourrey C."/>
            <person name="LaButti K."/>
            <person name="Lindquist E.A."/>
            <person name="Lipzen A."/>
            <person name="Lundell T."/>
            <person name="Morin E."/>
            <person name="Murat C."/>
            <person name="Riley R."/>
            <person name="Ohm R."/>
            <person name="Sun H."/>
            <person name="Tunlid A."/>
            <person name="Henrissat B."/>
            <person name="Grigoriev I.V."/>
            <person name="Hibbett D.S."/>
            <person name="Martin F."/>
        </authorList>
    </citation>
    <scope>NUCLEOTIDE SEQUENCE [LARGE SCALE GENOMIC DNA]</scope>
    <source>
        <strain evidence="1 2">FD-325 SS-3</strain>
    </source>
</reference>
<feature type="non-terminal residue" evidence="1">
    <location>
        <position position="1"/>
    </location>
</feature>
<keyword evidence="2" id="KW-1185">Reference proteome</keyword>
<accession>A0A0C9SQW0</accession>
<dbReference type="OrthoDB" id="3268677at2759"/>
<dbReference type="HOGENOM" id="CLU_106372_0_0_1"/>
<proteinExistence type="predicted"/>
<organism evidence="1 2">
    <name type="scientific">Plicaturopsis crispa FD-325 SS-3</name>
    <dbReference type="NCBI Taxonomy" id="944288"/>
    <lineage>
        <taxon>Eukaryota</taxon>
        <taxon>Fungi</taxon>
        <taxon>Dikarya</taxon>
        <taxon>Basidiomycota</taxon>
        <taxon>Agaricomycotina</taxon>
        <taxon>Agaricomycetes</taxon>
        <taxon>Agaricomycetidae</taxon>
        <taxon>Amylocorticiales</taxon>
        <taxon>Amylocorticiaceae</taxon>
        <taxon>Plicatura</taxon>
        <taxon>Plicaturopsis crispa</taxon>
    </lineage>
</organism>
<evidence type="ECO:0000313" key="2">
    <source>
        <dbReference type="Proteomes" id="UP000053263"/>
    </source>
</evidence>